<dbReference type="OrthoDB" id="1751331at2759"/>
<dbReference type="EMBL" id="JAKOGI010000131">
    <property type="protein sequence ID" value="KAJ8442947.1"/>
    <property type="molecule type" value="Genomic_DNA"/>
</dbReference>
<evidence type="ECO:0000313" key="2">
    <source>
        <dbReference type="Proteomes" id="UP001153076"/>
    </source>
</evidence>
<evidence type="ECO:0000313" key="1">
    <source>
        <dbReference type="EMBL" id="KAJ8442947.1"/>
    </source>
</evidence>
<dbReference type="Proteomes" id="UP001153076">
    <property type="component" value="Unassembled WGS sequence"/>
</dbReference>
<sequence length="222" mass="25114">MHPTRLAVNLGGQMGVTIYGNDIASCAEAIKCMKESYENICHLKSLREVVEVAKVSVKKVVLRSISDFKAMKGNNTMNGQCIWICGCIENLDKIMIRLYLGCDTCGSKTYEDIGTKYKYSTPSCTSRTSTPISSKVLGIEADKLYRIEYEDCEKFYAQAAEVFAKKPINIKFTPEATFATSRILKWVMKESFGYVDGFYFVGEHDWWSLMHFGYFVNIHSDG</sequence>
<name>A0A9Q1QI09_9CARY</name>
<organism evidence="1 2">
    <name type="scientific">Carnegiea gigantea</name>
    <dbReference type="NCBI Taxonomy" id="171969"/>
    <lineage>
        <taxon>Eukaryota</taxon>
        <taxon>Viridiplantae</taxon>
        <taxon>Streptophyta</taxon>
        <taxon>Embryophyta</taxon>
        <taxon>Tracheophyta</taxon>
        <taxon>Spermatophyta</taxon>
        <taxon>Magnoliopsida</taxon>
        <taxon>eudicotyledons</taxon>
        <taxon>Gunneridae</taxon>
        <taxon>Pentapetalae</taxon>
        <taxon>Caryophyllales</taxon>
        <taxon>Cactineae</taxon>
        <taxon>Cactaceae</taxon>
        <taxon>Cactoideae</taxon>
        <taxon>Echinocereeae</taxon>
        <taxon>Carnegiea</taxon>
    </lineage>
</organism>
<comment type="caution">
    <text evidence="1">The sequence shown here is derived from an EMBL/GenBank/DDBJ whole genome shotgun (WGS) entry which is preliminary data.</text>
</comment>
<dbReference type="AlphaFoldDB" id="A0A9Q1QI09"/>
<protein>
    <submittedName>
        <fullName evidence="1">Uncharacterized protein</fullName>
    </submittedName>
</protein>
<proteinExistence type="predicted"/>
<keyword evidence="2" id="KW-1185">Reference proteome</keyword>
<gene>
    <name evidence="1" type="ORF">Cgig2_019520</name>
</gene>
<accession>A0A9Q1QI09</accession>
<reference evidence="1" key="1">
    <citation type="submission" date="2022-04" db="EMBL/GenBank/DDBJ databases">
        <title>Carnegiea gigantea Genome sequencing and assembly v2.</title>
        <authorList>
            <person name="Copetti D."/>
            <person name="Sanderson M.J."/>
            <person name="Burquez A."/>
            <person name="Wojciechowski M.F."/>
        </authorList>
    </citation>
    <scope>NUCLEOTIDE SEQUENCE</scope>
    <source>
        <strain evidence="1">SGP5-SGP5p</strain>
        <tissue evidence="1">Aerial part</tissue>
    </source>
</reference>